<proteinExistence type="inferred from homology"/>
<evidence type="ECO:0000256" key="1">
    <source>
        <dbReference type="ARBA" id="ARBA00005457"/>
    </source>
</evidence>
<dbReference type="Proteomes" id="UP000838412">
    <property type="component" value="Chromosome 1"/>
</dbReference>
<organism evidence="3 4">
    <name type="scientific">Branchiostoma lanceolatum</name>
    <name type="common">Common lancelet</name>
    <name type="synonym">Amphioxus lanceolatum</name>
    <dbReference type="NCBI Taxonomy" id="7740"/>
    <lineage>
        <taxon>Eukaryota</taxon>
        <taxon>Metazoa</taxon>
        <taxon>Chordata</taxon>
        <taxon>Cephalochordata</taxon>
        <taxon>Leptocardii</taxon>
        <taxon>Amphioxiformes</taxon>
        <taxon>Branchiostomatidae</taxon>
        <taxon>Branchiostoma</taxon>
    </lineage>
</organism>
<dbReference type="InterPro" id="IPR003428">
    <property type="entry name" value="MAM33"/>
</dbReference>
<dbReference type="GO" id="GO:0042256">
    <property type="term" value="P:cytosolic ribosome assembly"/>
    <property type="evidence" value="ECO:0007669"/>
    <property type="project" value="TreeGrafter"/>
</dbReference>
<name>A0A8J9VML0_BRALA</name>
<dbReference type="OrthoDB" id="278212at2759"/>
<dbReference type="EMBL" id="OV696686">
    <property type="protein sequence ID" value="CAH1232687.1"/>
    <property type="molecule type" value="Genomic_DNA"/>
</dbReference>
<dbReference type="Pfam" id="PF02330">
    <property type="entry name" value="MAM33"/>
    <property type="match status" value="1"/>
</dbReference>
<dbReference type="SUPFAM" id="SSF54529">
    <property type="entry name" value="Mitochondrial glycoprotein MAM33-like"/>
    <property type="match status" value="1"/>
</dbReference>
<comment type="similarity">
    <text evidence="1">Belongs to the MAM33 family.</text>
</comment>
<dbReference type="Gene3D" id="3.10.280.10">
    <property type="entry name" value="Mitochondrial glycoprotein"/>
    <property type="match status" value="1"/>
</dbReference>
<reference evidence="3" key="1">
    <citation type="submission" date="2022-01" db="EMBL/GenBank/DDBJ databases">
        <authorList>
            <person name="Braso-Vives M."/>
        </authorList>
    </citation>
    <scope>NUCLEOTIDE SEQUENCE</scope>
</reference>
<dbReference type="AlphaFoldDB" id="A0A8J9VML0"/>
<evidence type="ECO:0000313" key="4">
    <source>
        <dbReference type="Proteomes" id="UP000838412"/>
    </source>
</evidence>
<gene>
    <name evidence="3" type="primary">C1QBP</name>
    <name evidence="3" type="ORF">BLAG_LOCUS1693</name>
</gene>
<evidence type="ECO:0000256" key="2">
    <source>
        <dbReference type="ARBA" id="ARBA00021918"/>
    </source>
</evidence>
<protein>
    <recommendedName>
        <fullName evidence="2">Complement component 1 Q subcomponent-binding protein, mitochondrial</fullName>
    </recommendedName>
</protein>
<sequence>MAFSGSRLVASAAAKLLGQSRQGFTAVTGVSRSLLTFSAAEGHSLRSACFSRSFTRSMWVLCSKRPDTDLLNGGVVKLTDVNKTCSCCGLHTQGDKELATFLSKEIESEKDNLQETPKVKDFEISSKGAEVTLTRNFDGEIVTIDFNVNLSVDDESMDEEAEQPQMVSRPRFTVELKKSGGSSLSLNCSFTGDEGTAEGEEEVDVFQIDEVTLHEGEGEWQESSYIAGADNMDGTLYDLLMTTLEERGVDNEFAAKLVTLSTSHEHRQYIKFLEDLKSFVSK</sequence>
<dbReference type="FunFam" id="3.10.280.10:FF:000005">
    <property type="entry name" value="Glycoprotein gC1qBP, putative"/>
    <property type="match status" value="1"/>
</dbReference>
<accession>A0A8J9VML0</accession>
<dbReference type="PANTHER" id="PTHR10826">
    <property type="entry name" value="COMPLEMENT COMPONENT 1"/>
    <property type="match status" value="1"/>
</dbReference>
<dbReference type="GO" id="GO:0005759">
    <property type="term" value="C:mitochondrial matrix"/>
    <property type="evidence" value="ECO:0007669"/>
    <property type="project" value="InterPro"/>
</dbReference>
<keyword evidence="4" id="KW-1185">Reference proteome</keyword>
<evidence type="ECO:0000313" key="3">
    <source>
        <dbReference type="EMBL" id="CAH1232687.1"/>
    </source>
</evidence>
<dbReference type="PANTHER" id="PTHR10826:SF1">
    <property type="entry name" value="COMPLEMENT COMPONENT 1 Q SUBCOMPONENT-BINDING PROTEIN, MITOCHONDRIAL"/>
    <property type="match status" value="1"/>
</dbReference>
<dbReference type="InterPro" id="IPR036561">
    <property type="entry name" value="MAM33_sf"/>
</dbReference>